<keyword evidence="1" id="KW-0812">Transmembrane</keyword>
<evidence type="ECO:0000313" key="3">
    <source>
        <dbReference type="Proteomes" id="UP000054016"/>
    </source>
</evidence>
<evidence type="ECO:0000256" key="1">
    <source>
        <dbReference type="SAM" id="Phobius"/>
    </source>
</evidence>
<gene>
    <name evidence="2" type="ORF">AC478_02620</name>
</gene>
<sequence>MSLRLGLRNLTGVQEVLVLALMLVSIFALFFSDIEFTYKIGIAALVFSLIFLISLASQLLNQENRKDNSER</sequence>
<keyword evidence="1" id="KW-1133">Transmembrane helix</keyword>
<evidence type="ECO:0000313" key="2">
    <source>
        <dbReference type="EMBL" id="KON31627.1"/>
    </source>
</evidence>
<proteinExistence type="predicted"/>
<dbReference type="Proteomes" id="UP000054016">
    <property type="component" value="Unassembled WGS sequence"/>
</dbReference>
<dbReference type="EMBL" id="LFWV01000031">
    <property type="protein sequence ID" value="KON31627.1"/>
    <property type="molecule type" value="Genomic_DNA"/>
</dbReference>
<protein>
    <submittedName>
        <fullName evidence="2">Uncharacterized protein</fullName>
    </submittedName>
</protein>
<organism evidence="2 3">
    <name type="scientific">miscellaneous Crenarchaeota group-1 archaeon SG8-32-3</name>
    <dbReference type="NCBI Taxonomy" id="1685125"/>
    <lineage>
        <taxon>Archaea</taxon>
        <taxon>Candidatus Bathyarchaeota</taxon>
        <taxon>MCG-1</taxon>
    </lineage>
</organism>
<feature type="transmembrane region" description="Helical" evidence="1">
    <location>
        <begin position="12"/>
        <end position="32"/>
    </location>
</feature>
<name>A0A0M0BSQ8_9ARCH</name>
<reference evidence="3" key="1">
    <citation type="submission" date="2015-06" db="EMBL/GenBank/DDBJ databases">
        <title>New insights into the roles of widespread benthic archaea in carbon and nitrogen cycling.</title>
        <authorList>
            <person name="Lazar C.S."/>
            <person name="Baker B.J."/>
            <person name="Seitz K.W."/>
            <person name="Hyde A.S."/>
            <person name="Dick G.J."/>
            <person name="Hinrichs K.-U."/>
            <person name="Teske A.P."/>
        </authorList>
    </citation>
    <scope>NUCLEOTIDE SEQUENCE [LARGE SCALE GENOMIC DNA]</scope>
</reference>
<comment type="caution">
    <text evidence="2">The sequence shown here is derived from an EMBL/GenBank/DDBJ whole genome shotgun (WGS) entry which is preliminary data.</text>
</comment>
<dbReference type="AlphaFoldDB" id="A0A0M0BSQ8"/>
<accession>A0A0M0BSQ8</accession>
<feature type="transmembrane region" description="Helical" evidence="1">
    <location>
        <begin position="38"/>
        <end position="61"/>
    </location>
</feature>
<keyword evidence="1" id="KW-0472">Membrane</keyword>